<dbReference type="Proteomes" id="UP000005336">
    <property type="component" value="Unassembled WGS sequence"/>
</dbReference>
<feature type="domain" description="KAP NTPase" evidence="1">
    <location>
        <begin position="36"/>
        <end position="369"/>
    </location>
</feature>
<reference evidence="2 3" key="1">
    <citation type="submission" date="2011-06" db="EMBL/GenBank/DDBJ databases">
        <authorList>
            <person name="Muzny D."/>
            <person name="Qin X."/>
            <person name="Deng J."/>
            <person name="Jiang H."/>
            <person name="Liu Y."/>
            <person name="Qu J."/>
            <person name="Song X.-Z."/>
            <person name="Zhang L."/>
            <person name="Thornton R."/>
            <person name="Coyle M."/>
            <person name="Francisco L."/>
            <person name="Jackson L."/>
            <person name="Javaid M."/>
            <person name="Korchina V."/>
            <person name="Kovar C."/>
            <person name="Mata R."/>
            <person name="Mathew T."/>
            <person name="Ngo R."/>
            <person name="Nguyen L."/>
            <person name="Nguyen N."/>
            <person name="Okwuonu G."/>
            <person name="Ongeri F."/>
            <person name="Pham C."/>
            <person name="Simmons D."/>
            <person name="Wilczek-Boney K."/>
            <person name="Hale W."/>
            <person name="Jakkamsetti A."/>
            <person name="Pham P."/>
            <person name="Ruth R."/>
            <person name="San Lucas F."/>
            <person name="Warren J."/>
            <person name="Zhang J."/>
            <person name="Zhao Z."/>
            <person name="Zhou C."/>
            <person name="Zhu D."/>
            <person name="Lee S."/>
            <person name="Bess C."/>
            <person name="Blankenburg K."/>
            <person name="Forbes L."/>
            <person name="Fu Q."/>
            <person name="Gubbala S."/>
            <person name="Hirani K."/>
            <person name="Jayaseelan J.C."/>
            <person name="Lara F."/>
            <person name="Munidasa M."/>
            <person name="Palculict T."/>
            <person name="Patil S."/>
            <person name="Pu L.-L."/>
            <person name="Saada N."/>
            <person name="Tang L."/>
            <person name="Weissenberger G."/>
            <person name="Zhu Y."/>
            <person name="Hemphill L."/>
            <person name="Shang Y."/>
            <person name="Youmans B."/>
            <person name="Ayvaz T."/>
            <person name="Ross M."/>
            <person name="Santibanez J."/>
            <person name="Aqrawi P."/>
            <person name="Gross S."/>
            <person name="Joshi V."/>
            <person name="Fowler G."/>
            <person name="Nazareth L."/>
            <person name="Reid J."/>
            <person name="Worley K."/>
            <person name="Petrosino J."/>
            <person name="Highlander S."/>
            <person name="Gibbs R."/>
        </authorList>
    </citation>
    <scope>NUCLEOTIDE SEQUENCE [LARGE SCALE GENOMIC DNA]</scope>
    <source>
        <strain evidence="2 3">9715</strain>
    </source>
</reference>
<dbReference type="EMBL" id="AGAZ01000002">
    <property type="protein sequence ID" value="EGZ51348.1"/>
    <property type="molecule type" value="Genomic_DNA"/>
</dbReference>
<gene>
    <name evidence="2" type="ORF">HMPREF9370_0099</name>
</gene>
<keyword evidence="3" id="KW-1185">Reference proteome</keyword>
<organism evidence="2 3">
    <name type="scientific">Neisseria wadsworthii 9715</name>
    <dbReference type="NCBI Taxonomy" id="1030841"/>
    <lineage>
        <taxon>Bacteria</taxon>
        <taxon>Pseudomonadati</taxon>
        <taxon>Pseudomonadota</taxon>
        <taxon>Betaproteobacteria</taxon>
        <taxon>Neisseriales</taxon>
        <taxon>Neisseriaceae</taxon>
        <taxon>Neisseria</taxon>
    </lineage>
</organism>
<protein>
    <recommendedName>
        <fullName evidence="1">KAP NTPase domain-containing protein</fullName>
    </recommendedName>
</protein>
<evidence type="ECO:0000313" key="3">
    <source>
        <dbReference type="Proteomes" id="UP000005336"/>
    </source>
</evidence>
<dbReference type="SUPFAM" id="SSF52540">
    <property type="entry name" value="P-loop containing nucleoside triphosphate hydrolases"/>
    <property type="match status" value="1"/>
</dbReference>
<accession>G4CLZ0</accession>
<dbReference type="STRING" id="1030841.HMPREF9370_0099"/>
<sequence>MNSFCRGFSYFRRPFYGTKENELEPKTFESRDEFNRKPIAQNIISLLSSDIDISPMVIDGGWGTGKTEFCQKLIALMKQEHPDYQLIYVDAFRSDHSGEPLLALLAQIIKDCTPEDQANGEPSPKRKELTRKFAKGAGFAFKTVAKAAAGHLLKQSVENLAAGWQQAVGNETDSDKVAETVSDTMVKLSDEAIDSTVEILLKEQIEAEKNLETLRQCLSEFANEKPIILFVDELDRCRPDYAVEMLETIKHVFDVANVQVVLVTNTQQLRAAINHRYGLAVDSQRYLDKFLKYSFTLPEKSLDQHDEKNQVLASVKYFTRLVQASSILNTGLNHPSSGEVISFATSLVGRNALSLREVETFVRYLEIYHRLSRGLASDAITGYQFLRITGVFLFCFKPDIKESLIRDKADGRQIAEQVLGFVPGSSIDWHDISSCIDIIAHNLSYHPLINKGDKEWEMWMNHMFSGTANIPENMFNLVKEAIRYLQLSKIES</sequence>
<evidence type="ECO:0000313" key="2">
    <source>
        <dbReference type="EMBL" id="EGZ51348.1"/>
    </source>
</evidence>
<proteinExistence type="predicted"/>
<evidence type="ECO:0000259" key="1">
    <source>
        <dbReference type="Pfam" id="PF07693"/>
    </source>
</evidence>
<dbReference type="HOGENOM" id="CLU_039725_3_0_4"/>
<comment type="caution">
    <text evidence="2">The sequence shown here is derived from an EMBL/GenBank/DDBJ whole genome shotgun (WGS) entry which is preliminary data.</text>
</comment>
<name>G4CLZ0_9NEIS</name>
<dbReference type="Gene3D" id="3.40.50.300">
    <property type="entry name" value="P-loop containing nucleotide triphosphate hydrolases"/>
    <property type="match status" value="1"/>
</dbReference>
<dbReference type="AlphaFoldDB" id="G4CLZ0"/>
<dbReference type="InterPro" id="IPR011646">
    <property type="entry name" value="KAP_P-loop"/>
</dbReference>
<dbReference type="InterPro" id="IPR027417">
    <property type="entry name" value="P-loop_NTPase"/>
</dbReference>
<dbReference type="PATRIC" id="fig|1030841.3.peg.108"/>
<dbReference type="Pfam" id="PF07693">
    <property type="entry name" value="KAP_NTPase"/>
    <property type="match status" value="1"/>
</dbReference>